<evidence type="ECO:0000259" key="1">
    <source>
        <dbReference type="Pfam" id="PF17885"/>
    </source>
</evidence>
<proteinExistence type="predicted"/>
<dbReference type="InterPro" id="IPR036188">
    <property type="entry name" value="FAD/NAD-bd_sf"/>
</dbReference>
<keyword evidence="2" id="KW-0560">Oxidoreductase</keyword>
<accession>A0A4R1I1F0</accession>
<comment type="caution">
    <text evidence="2">The sequence shown here is derived from an EMBL/GenBank/DDBJ whole genome shotgun (WGS) entry which is preliminary data.</text>
</comment>
<dbReference type="InterPro" id="IPR054801">
    <property type="entry name" value="StyMonoxStyA"/>
</dbReference>
<dbReference type="Gene3D" id="3.30.9.40">
    <property type="match status" value="2"/>
</dbReference>
<dbReference type="Proteomes" id="UP000295560">
    <property type="component" value="Unassembled WGS sequence"/>
</dbReference>
<name>A0A4R1I1F0_PSEEN</name>
<dbReference type="SMR" id="A0A4R1I1F0"/>
<keyword evidence="2" id="KW-0503">Monooxygenase</keyword>
<keyword evidence="3" id="KW-1185">Reference proteome</keyword>
<dbReference type="SUPFAM" id="SSF51905">
    <property type="entry name" value="FAD/NAD(P)-binding domain"/>
    <property type="match status" value="1"/>
</dbReference>
<sequence length="436" mass="48004">MVIDDYGVRTTSPEYPGALTVDKRIGIIGAGTAGLHLGLYLLQHGVDVTILSDRDPDAIRNGQLPNTVAHHAVTIRREQQLGIDHWGVDDHGYVGHEYFVGGPEPLRFRGDYHSPSRAVDYRIYHPRLMEDFVERGGRIEYGQIVHDDVPALGARFDLLAVGTGKGPFGQMFGRLPTDSPFDRPQRALCVGVFQGVEQLDPRSVVWSASPGAGEMIEIPFLTFGGMATALVFENHIGGDLEVLSRTTYDDDPAAFRARILDALRTHYPLTAERVDPSAFDLPHGSRDLVQGGVTPSVRRSHIVLDDGTLAVSLGDVKATVDPVLGQGGNVASHAAWVLGEEIVAQDIFDARFVEQVERKRDDRVLAATRWTNFMLEGLRTMPAEFREALRTIAESPQLADEFTDGFNYPEQQWDRFATPERTAAWLSRGARVAASV</sequence>
<feature type="domain" description="Styrene monooxygenase StyA putative substrate binding" evidence="1">
    <location>
        <begin position="164"/>
        <end position="273"/>
    </location>
</feature>
<reference evidence="2 3" key="1">
    <citation type="submission" date="2019-03" db="EMBL/GenBank/DDBJ databases">
        <title>Sequencing the genomes of 1000 actinobacteria strains.</title>
        <authorList>
            <person name="Klenk H.-P."/>
        </authorList>
    </citation>
    <scope>NUCLEOTIDE SEQUENCE [LARGE SCALE GENOMIC DNA]</scope>
    <source>
        <strain evidence="2 3">DSM 44969</strain>
    </source>
</reference>
<dbReference type="NCBIfam" id="NF045732">
    <property type="entry name" value="StyMonoxStyA"/>
    <property type="match status" value="1"/>
</dbReference>
<dbReference type="InterPro" id="IPR041654">
    <property type="entry name" value="StyA_sbd"/>
</dbReference>
<dbReference type="AlphaFoldDB" id="A0A4R1I1F0"/>
<gene>
    <name evidence="2" type="ORF">EV378_2088</name>
</gene>
<dbReference type="EMBL" id="SMFZ01000001">
    <property type="protein sequence ID" value="TCK26259.1"/>
    <property type="molecule type" value="Genomic_DNA"/>
</dbReference>
<dbReference type="GO" id="GO:0004497">
    <property type="term" value="F:monooxygenase activity"/>
    <property type="evidence" value="ECO:0007669"/>
    <property type="project" value="UniProtKB-KW"/>
</dbReference>
<dbReference type="Gene3D" id="6.10.250.650">
    <property type="match status" value="1"/>
</dbReference>
<dbReference type="Pfam" id="PF17885">
    <property type="entry name" value="Smoa_sbd"/>
    <property type="match status" value="1"/>
</dbReference>
<dbReference type="PRINTS" id="PR00420">
    <property type="entry name" value="RNGMNOXGNASE"/>
</dbReference>
<evidence type="ECO:0000313" key="3">
    <source>
        <dbReference type="Proteomes" id="UP000295560"/>
    </source>
</evidence>
<organism evidence="2 3">
    <name type="scientific">Pseudonocardia endophytica</name>
    <dbReference type="NCBI Taxonomy" id="401976"/>
    <lineage>
        <taxon>Bacteria</taxon>
        <taxon>Bacillati</taxon>
        <taxon>Actinomycetota</taxon>
        <taxon>Actinomycetes</taxon>
        <taxon>Pseudonocardiales</taxon>
        <taxon>Pseudonocardiaceae</taxon>
        <taxon>Pseudonocardia</taxon>
    </lineage>
</organism>
<evidence type="ECO:0000313" key="2">
    <source>
        <dbReference type="EMBL" id="TCK26259.1"/>
    </source>
</evidence>
<dbReference type="Gene3D" id="3.50.50.60">
    <property type="entry name" value="FAD/NAD(P)-binding domain"/>
    <property type="match status" value="1"/>
</dbReference>
<dbReference type="Gene3D" id="3.40.50.720">
    <property type="entry name" value="NAD(P)-binding Rossmann-like Domain"/>
    <property type="match status" value="1"/>
</dbReference>
<protein>
    <submittedName>
        <fullName evidence="2">Styrene monooxygenase</fullName>
    </submittedName>
</protein>